<evidence type="ECO:0000256" key="2">
    <source>
        <dbReference type="ARBA" id="ARBA00023054"/>
    </source>
</evidence>
<evidence type="ECO:0000259" key="5">
    <source>
        <dbReference type="PROSITE" id="PS50209"/>
    </source>
</evidence>
<accession>A0A8C5N1J0</accession>
<name>A0A8C5N1J0_9ANUR</name>
<feature type="compositionally biased region" description="Basic and acidic residues" evidence="4">
    <location>
        <begin position="501"/>
        <end position="512"/>
    </location>
</feature>
<dbReference type="Gene3D" id="1.10.533.10">
    <property type="entry name" value="Death Domain, Fas"/>
    <property type="match status" value="1"/>
</dbReference>
<dbReference type="GO" id="GO:0005737">
    <property type="term" value="C:cytoplasm"/>
    <property type="evidence" value="ECO:0007669"/>
    <property type="project" value="TreeGrafter"/>
</dbReference>
<dbReference type="PROSITE" id="PS50209">
    <property type="entry name" value="CARD"/>
    <property type="match status" value="1"/>
</dbReference>
<gene>
    <name evidence="6" type="primary">CARD9</name>
</gene>
<reference evidence="6" key="1">
    <citation type="submission" date="2025-08" db="UniProtKB">
        <authorList>
            <consortium name="Ensembl"/>
        </authorList>
    </citation>
    <scope>IDENTIFICATION</scope>
</reference>
<organism evidence="6 7">
    <name type="scientific">Leptobrachium leishanense</name>
    <name type="common">Leishan spiny toad</name>
    <dbReference type="NCBI Taxonomy" id="445787"/>
    <lineage>
        <taxon>Eukaryota</taxon>
        <taxon>Metazoa</taxon>
        <taxon>Chordata</taxon>
        <taxon>Craniata</taxon>
        <taxon>Vertebrata</taxon>
        <taxon>Euteleostomi</taxon>
        <taxon>Amphibia</taxon>
        <taxon>Batrachia</taxon>
        <taxon>Anura</taxon>
        <taxon>Pelobatoidea</taxon>
        <taxon>Megophryidae</taxon>
        <taxon>Leptobrachium</taxon>
    </lineage>
</organism>
<dbReference type="InterPro" id="IPR001315">
    <property type="entry name" value="CARD"/>
</dbReference>
<dbReference type="FunFam" id="1.10.533.10:FF:000003">
    <property type="entry name" value="Caspase recruitment domain family, member 11"/>
    <property type="match status" value="1"/>
</dbReference>
<dbReference type="Ensembl" id="ENSLLET00000020993.1">
    <property type="protein sequence ID" value="ENSLLEP00000020199.1"/>
    <property type="gene ID" value="ENSLLEG00000012808.1"/>
</dbReference>
<keyword evidence="7" id="KW-1185">Reference proteome</keyword>
<evidence type="ECO:0000256" key="4">
    <source>
        <dbReference type="SAM" id="MobiDB-lite"/>
    </source>
</evidence>
<feature type="region of interest" description="Disordered" evidence="4">
    <location>
        <begin position="487"/>
        <end position="526"/>
    </location>
</feature>
<keyword evidence="1" id="KW-0597">Phosphoprotein</keyword>
<dbReference type="GO" id="GO:0042981">
    <property type="term" value="P:regulation of apoptotic process"/>
    <property type="evidence" value="ECO:0007669"/>
    <property type="project" value="InterPro"/>
</dbReference>
<dbReference type="OrthoDB" id="8868836at2759"/>
<dbReference type="GO" id="GO:0043123">
    <property type="term" value="P:positive regulation of canonical NF-kappaB signal transduction"/>
    <property type="evidence" value="ECO:0007669"/>
    <property type="project" value="TreeGrafter"/>
</dbReference>
<feature type="region of interest" description="Disordered" evidence="4">
    <location>
        <begin position="565"/>
        <end position="584"/>
    </location>
</feature>
<evidence type="ECO:0000313" key="7">
    <source>
        <dbReference type="Proteomes" id="UP000694569"/>
    </source>
</evidence>
<keyword evidence="2 3" id="KW-0175">Coiled coil</keyword>
<dbReference type="Proteomes" id="UP000694569">
    <property type="component" value="Unplaced"/>
</dbReference>
<feature type="domain" description="CARD" evidence="5">
    <location>
        <begin position="5"/>
        <end position="97"/>
    </location>
</feature>
<feature type="coiled-coil region" evidence="3">
    <location>
        <begin position="290"/>
        <end position="338"/>
    </location>
</feature>
<sequence length="584" mass="68741">MSEDEDERCWYKLEDHRVKLINIIDPNRITPYLRQCRVLNSDDEDQVFNDPSLVIRKRKVGVLLDILQKTGYKGYVAFLESLELYYPILFKKITGTEPKRVFSMIIDTAGESSLTQLLMNEMLKLQQIIQEERQNYKQLNQLLCEKEDRLRQMQVKDSELKKHQERVQKMKEERDHFNKDLKKCKDQNYELAMRFASQSEEKNSALMKNRDLQLEIDMLKHSLMKAEDDCKLERKQTLKLKNAIEKRPSQDVIYELQRENELLKAKIQELDNPLQRVSKDGMSEKTKLYIQTLEDERRKALEQYQDLVNNMFTLKMSLRQTEELRDKYMEAKEVLELQCTTLKKDSQMYKQRIDAILLQLEEVCMERNEAMATREQFHAQYSKSLLEKDAYRKQLRELGEKCDDLQIQLIRREGHLLALETKLNRLDTPTLSSDLDDVSSRSSQECTMKIWSDENQQPVIEVESEVGENSRETSDIKQNLLRPVRADPQYRGRRRINNSFEDNRRRPEEGRRICPGRDQCPSGGGGGATGVHQRWYILFYFATTFGQKQKHFLFTVVALTPGGAAENEPRVSLPALGNKYTPTR</sequence>
<evidence type="ECO:0000256" key="1">
    <source>
        <dbReference type="ARBA" id="ARBA00022553"/>
    </source>
</evidence>
<dbReference type="InterPro" id="IPR011029">
    <property type="entry name" value="DEATH-like_dom_sf"/>
</dbReference>
<dbReference type="PANTHER" id="PTHR14559:SF3">
    <property type="entry name" value="CASPASE RECRUITMENT DOMAIN-CONTAINING PROTEIN 9"/>
    <property type="match status" value="1"/>
</dbReference>
<protein>
    <submittedName>
        <fullName evidence="6">Caspase recruitment domain family member 9</fullName>
    </submittedName>
</protein>
<dbReference type="Pfam" id="PF00619">
    <property type="entry name" value="CARD"/>
    <property type="match status" value="1"/>
</dbReference>
<evidence type="ECO:0000313" key="6">
    <source>
        <dbReference type="Ensembl" id="ENSLLEP00000020199.1"/>
    </source>
</evidence>
<feature type="coiled-coil region" evidence="3">
    <location>
        <begin position="122"/>
        <end position="229"/>
    </location>
</feature>
<dbReference type="GO" id="GO:0050700">
    <property type="term" value="F:CARD domain binding"/>
    <property type="evidence" value="ECO:0007669"/>
    <property type="project" value="TreeGrafter"/>
</dbReference>
<dbReference type="SUPFAM" id="SSF47986">
    <property type="entry name" value="DEATH domain"/>
    <property type="match status" value="1"/>
</dbReference>
<dbReference type="PANTHER" id="PTHR14559">
    <property type="entry name" value="CASPASE RECRUITMENT DOMAIN FAMILY"/>
    <property type="match status" value="1"/>
</dbReference>
<evidence type="ECO:0000256" key="3">
    <source>
        <dbReference type="SAM" id="Coils"/>
    </source>
</evidence>
<dbReference type="GeneTree" id="ENSGT00940000160570"/>
<reference evidence="6" key="2">
    <citation type="submission" date="2025-09" db="UniProtKB">
        <authorList>
            <consortium name="Ensembl"/>
        </authorList>
    </citation>
    <scope>IDENTIFICATION</scope>
</reference>
<dbReference type="AlphaFoldDB" id="A0A8C5N1J0"/>
<proteinExistence type="predicted"/>